<dbReference type="InterPro" id="IPR017972">
    <property type="entry name" value="Cyt_P450_CS"/>
</dbReference>
<dbReference type="InterPro" id="IPR002401">
    <property type="entry name" value="Cyt_P450_E_grp-I"/>
</dbReference>
<dbReference type="Pfam" id="PF00067">
    <property type="entry name" value="p450"/>
    <property type="match status" value="1"/>
</dbReference>
<feature type="binding site" description="axial binding residue" evidence="7">
    <location>
        <position position="455"/>
    </location>
    <ligand>
        <name>heme</name>
        <dbReference type="ChEBI" id="CHEBI:30413"/>
    </ligand>
    <ligandPart>
        <name>Fe</name>
        <dbReference type="ChEBI" id="CHEBI:18248"/>
    </ligandPart>
</feature>
<evidence type="ECO:0000256" key="2">
    <source>
        <dbReference type="ARBA" id="ARBA00010617"/>
    </source>
</evidence>
<keyword evidence="5 7" id="KW-0408">Iron</keyword>
<dbReference type="GO" id="GO:0004497">
    <property type="term" value="F:monooxygenase activity"/>
    <property type="evidence" value="ECO:0007669"/>
    <property type="project" value="UniProtKB-KW"/>
</dbReference>
<dbReference type="GO" id="GO:0020037">
    <property type="term" value="F:heme binding"/>
    <property type="evidence" value="ECO:0007669"/>
    <property type="project" value="InterPro"/>
</dbReference>
<evidence type="ECO:0000256" key="4">
    <source>
        <dbReference type="ARBA" id="ARBA00023002"/>
    </source>
</evidence>
<evidence type="ECO:0000313" key="9">
    <source>
        <dbReference type="EMBL" id="KAK7026177.1"/>
    </source>
</evidence>
<keyword evidence="3 7" id="KW-0479">Metal-binding</keyword>
<dbReference type="GO" id="GO:0016705">
    <property type="term" value="F:oxidoreductase activity, acting on paired donors, with incorporation or reduction of molecular oxygen"/>
    <property type="evidence" value="ECO:0007669"/>
    <property type="project" value="InterPro"/>
</dbReference>
<dbReference type="EMBL" id="JAWWNJ010000032">
    <property type="protein sequence ID" value="KAK7026177.1"/>
    <property type="molecule type" value="Genomic_DNA"/>
</dbReference>
<dbReference type="PROSITE" id="PS00086">
    <property type="entry name" value="CYTOCHROME_P450"/>
    <property type="match status" value="1"/>
</dbReference>
<dbReference type="InterPro" id="IPR036396">
    <property type="entry name" value="Cyt_P450_sf"/>
</dbReference>
<reference evidence="9 10" key="1">
    <citation type="journal article" date="2024" name="J Genomics">
        <title>Draft genome sequencing and assembly of Favolaschia claudopus CIRM-BRFM 2984 isolated from oak limbs.</title>
        <authorList>
            <person name="Navarro D."/>
            <person name="Drula E."/>
            <person name="Chaduli D."/>
            <person name="Cazenave R."/>
            <person name="Ahrendt S."/>
            <person name="Wang J."/>
            <person name="Lipzen A."/>
            <person name="Daum C."/>
            <person name="Barry K."/>
            <person name="Grigoriev I.V."/>
            <person name="Favel A."/>
            <person name="Rosso M.N."/>
            <person name="Martin F."/>
        </authorList>
    </citation>
    <scope>NUCLEOTIDE SEQUENCE [LARGE SCALE GENOMIC DNA]</scope>
    <source>
        <strain evidence="9 10">CIRM-BRFM 2984</strain>
    </source>
</reference>
<name>A0AAW0BJK7_9AGAR</name>
<organism evidence="9 10">
    <name type="scientific">Favolaschia claudopus</name>
    <dbReference type="NCBI Taxonomy" id="2862362"/>
    <lineage>
        <taxon>Eukaryota</taxon>
        <taxon>Fungi</taxon>
        <taxon>Dikarya</taxon>
        <taxon>Basidiomycota</taxon>
        <taxon>Agaricomycotina</taxon>
        <taxon>Agaricomycetes</taxon>
        <taxon>Agaricomycetidae</taxon>
        <taxon>Agaricales</taxon>
        <taxon>Marasmiineae</taxon>
        <taxon>Mycenaceae</taxon>
        <taxon>Favolaschia</taxon>
    </lineage>
</organism>
<dbReference type="GO" id="GO:0005506">
    <property type="term" value="F:iron ion binding"/>
    <property type="evidence" value="ECO:0007669"/>
    <property type="project" value="InterPro"/>
</dbReference>
<proteinExistence type="inferred from homology"/>
<gene>
    <name evidence="9" type="ORF">R3P38DRAFT_2946841</name>
</gene>
<evidence type="ECO:0000256" key="6">
    <source>
        <dbReference type="ARBA" id="ARBA00023033"/>
    </source>
</evidence>
<evidence type="ECO:0000256" key="5">
    <source>
        <dbReference type="ARBA" id="ARBA00023004"/>
    </source>
</evidence>
<protein>
    <submittedName>
        <fullName evidence="9">Ent-kaurene oxidase</fullName>
    </submittedName>
</protein>
<keyword evidence="6 8" id="KW-0503">Monooxygenase</keyword>
<keyword evidence="10" id="KW-1185">Reference proteome</keyword>
<dbReference type="Gene3D" id="1.10.630.10">
    <property type="entry name" value="Cytochrome P450"/>
    <property type="match status" value="1"/>
</dbReference>
<dbReference type="PRINTS" id="PR00463">
    <property type="entry name" value="EP450I"/>
</dbReference>
<evidence type="ECO:0000256" key="7">
    <source>
        <dbReference type="PIRSR" id="PIRSR602401-1"/>
    </source>
</evidence>
<evidence type="ECO:0000313" key="10">
    <source>
        <dbReference type="Proteomes" id="UP001362999"/>
    </source>
</evidence>
<comment type="caution">
    <text evidence="9">The sequence shown here is derived from an EMBL/GenBank/DDBJ whole genome shotgun (WGS) entry which is preliminary data.</text>
</comment>
<dbReference type="PANTHER" id="PTHR46206:SF1">
    <property type="entry name" value="P450, PUTATIVE (EUROFUNG)-RELATED"/>
    <property type="match status" value="1"/>
</dbReference>
<dbReference type="SUPFAM" id="SSF48264">
    <property type="entry name" value="Cytochrome P450"/>
    <property type="match status" value="1"/>
</dbReference>
<dbReference type="PANTHER" id="PTHR46206">
    <property type="entry name" value="CYTOCHROME P450"/>
    <property type="match status" value="1"/>
</dbReference>
<sequence length="521" mass="58075">MAIKRDDYCDKGGAMEQSPMQPETIFAALTLLAAALFYLTHNGTGLPRVGGTGPIGYILTALRSLISYEELLNEGWQKFGGKPFVLPTMAEQLIVVGPENLDLVRTSDDSVINQPISTHELFQVAHTMNSKHWTLPYHTTVIRTELTRAMSSFIPEVLDETQLAMAEAFSPKSGEKSVTVPLSNTMVHLSARIINRAMMGTTLCRNEDYLREIIRFAETVVPYGQILRWFPKVFRPRIYLLLSSLFGGKQAPIKTMLPHLKRLLAEREQGVERNPKTICDFLIDHAPSEEIANPELLAMRVLSLNFGSIHLLSMVGTFAIFHLATLTSEVDDIRKEIIDALESEGGYTKSSLSKMRKLVSTLREAARFYPLAFAGLPRFVVEPATLADGTVIPAGYNIAFPLKRIHYDAIVYLNPEKFDCFRFSNLREEDESDAKHQFATVGKDLVLFGLGRHACPGRFFASMELKIVLSHLLLHYEVSLADGAKEVPKPVVLSSNMIPNRSASVVITPRLGQAGQKFRVL</sequence>
<dbReference type="AlphaFoldDB" id="A0AAW0BJK7"/>
<comment type="similarity">
    <text evidence="2 8">Belongs to the cytochrome P450 family.</text>
</comment>
<dbReference type="Proteomes" id="UP001362999">
    <property type="component" value="Unassembled WGS sequence"/>
</dbReference>
<evidence type="ECO:0000256" key="3">
    <source>
        <dbReference type="ARBA" id="ARBA00022723"/>
    </source>
</evidence>
<keyword evidence="7 8" id="KW-0349">Heme</keyword>
<comment type="cofactor">
    <cofactor evidence="1 7">
        <name>heme</name>
        <dbReference type="ChEBI" id="CHEBI:30413"/>
    </cofactor>
</comment>
<dbReference type="CDD" id="cd11041">
    <property type="entry name" value="CYP503A1-like"/>
    <property type="match status" value="1"/>
</dbReference>
<dbReference type="InterPro" id="IPR001128">
    <property type="entry name" value="Cyt_P450"/>
</dbReference>
<keyword evidence="4 8" id="KW-0560">Oxidoreductase</keyword>
<accession>A0AAW0BJK7</accession>
<evidence type="ECO:0000256" key="1">
    <source>
        <dbReference type="ARBA" id="ARBA00001971"/>
    </source>
</evidence>
<evidence type="ECO:0000256" key="8">
    <source>
        <dbReference type="RuleBase" id="RU000461"/>
    </source>
</evidence>